<feature type="region of interest" description="Disordered" evidence="1">
    <location>
        <begin position="206"/>
        <end position="247"/>
    </location>
</feature>
<accession>A0A7J7WR74</accession>
<dbReference type="AlphaFoldDB" id="A0A7J7WR74"/>
<organism evidence="2 3">
    <name type="scientific">Rhinolophus ferrumequinum</name>
    <name type="common">Greater horseshoe bat</name>
    <dbReference type="NCBI Taxonomy" id="59479"/>
    <lineage>
        <taxon>Eukaryota</taxon>
        <taxon>Metazoa</taxon>
        <taxon>Chordata</taxon>
        <taxon>Craniata</taxon>
        <taxon>Vertebrata</taxon>
        <taxon>Euteleostomi</taxon>
        <taxon>Mammalia</taxon>
        <taxon>Eutheria</taxon>
        <taxon>Laurasiatheria</taxon>
        <taxon>Chiroptera</taxon>
        <taxon>Yinpterochiroptera</taxon>
        <taxon>Rhinolophoidea</taxon>
        <taxon>Rhinolophidae</taxon>
        <taxon>Rhinolophinae</taxon>
        <taxon>Rhinolophus</taxon>
    </lineage>
</organism>
<evidence type="ECO:0000313" key="3">
    <source>
        <dbReference type="Proteomes" id="UP000585614"/>
    </source>
</evidence>
<sequence length="247" mass="26202">MCAVGVHVSEQGRGIAKADHSQIGGASRKALPPSRGGGSAEDRGPDQGIGDASERRGAEQPHNGFSKDHPQTKVGVSTREGGHYGGLTYRRSFLCGCLHRTDHEMSCNQPEEPGRTHQPHTDLLAHDLGIVKLVADSRIKVTVHKSQEDALGHTHTKHQIHLGHAGGKGESTVLDHQVDQHLREGGGAEAGIQEAQVAKEEVHGAVKPGVCPGDENDEAMHGHGKELGRGKRATPKWKGNSAQSPRG</sequence>
<gene>
    <name evidence="2" type="ORF">mRhiFer1_008053</name>
</gene>
<feature type="region of interest" description="Disordered" evidence="1">
    <location>
        <begin position="1"/>
        <end position="79"/>
    </location>
</feature>
<evidence type="ECO:0000256" key="1">
    <source>
        <dbReference type="SAM" id="MobiDB-lite"/>
    </source>
</evidence>
<dbReference type="EMBL" id="JACAGC010000010">
    <property type="protein sequence ID" value="KAF6339778.1"/>
    <property type="molecule type" value="Genomic_DNA"/>
</dbReference>
<feature type="compositionally biased region" description="Basic and acidic residues" evidence="1">
    <location>
        <begin position="218"/>
        <end position="229"/>
    </location>
</feature>
<name>A0A7J7WR74_RHIFE</name>
<protein>
    <submittedName>
        <fullName evidence="2">Uncharacterized protein</fullName>
    </submittedName>
</protein>
<feature type="compositionally biased region" description="Basic and acidic residues" evidence="1">
    <location>
        <begin position="52"/>
        <end position="71"/>
    </location>
</feature>
<evidence type="ECO:0000313" key="2">
    <source>
        <dbReference type="EMBL" id="KAF6339778.1"/>
    </source>
</evidence>
<comment type="caution">
    <text evidence="2">The sequence shown here is derived from an EMBL/GenBank/DDBJ whole genome shotgun (WGS) entry which is preliminary data.</text>
</comment>
<proteinExistence type="predicted"/>
<dbReference type="Proteomes" id="UP000585614">
    <property type="component" value="Unassembled WGS sequence"/>
</dbReference>
<reference evidence="2 3" key="1">
    <citation type="journal article" date="2020" name="Nature">
        <title>Six reference-quality genomes reveal evolution of bat adaptations.</title>
        <authorList>
            <person name="Jebb D."/>
            <person name="Huang Z."/>
            <person name="Pippel M."/>
            <person name="Hughes G.M."/>
            <person name="Lavrichenko K."/>
            <person name="Devanna P."/>
            <person name="Winkler S."/>
            <person name="Jermiin L.S."/>
            <person name="Skirmuntt E.C."/>
            <person name="Katzourakis A."/>
            <person name="Burkitt-Gray L."/>
            <person name="Ray D.A."/>
            <person name="Sullivan K.A.M."/>
            <person name="Roscito J.G."/>
            <person name="Kirilenko B.M."/>
            <person name="Davalos L.M."/>
            <person name="Corthals A.P."/>
            <person name="Power M.L."/>
            <person name="Jones G."/>
            <person name="Ransome R.D."/>
            <person name="Dechmann D.K.N."/>
            <person name="Locatelli A.G."/>
            <person name="Puechmaille S.J."/>
            <person name="Fedrigo O."/>
            <person name="Jarvis E.D."/>
            <person name="Hiller M."/>
            <person name="Vernes S.C."/>
            <person name="Myers E.W."/>
            <person name="Teeling E.C."/>
        </authorList>
    </citation>
    <scope>NUCLEOTIDE SEQUENCE [LARGE SCALE GENOMIC DNA]</scope>
    <source>
        <strain evidence="2">MRhiFer1</strain>
        <tissue evidence="2">Lung</tissue>
    </source>
</reference>